<organism evidence="2 3">
    <name type="scientific">Austropuccinia psidii MF-1</name>
    <dbReference type="NCBI Taxonomy" id="1389203"/>
    <lineage>
        <taxon>Eukaryota</taxon>
        <taxon>Fungi</taxon>
        <taxon>Dikarya</taxon>
        <taxon>Basidiomycota</taxon>
        <taxon>Pucciniomycotina</taxon>
        <taxon>Pucciniomycetes</taxon>
        <taxon>Pucciniales</taxon>
        <taxon>Sphaerophragmiaceae</taxon>
        <taxon>Austropuccinia</taxon>
    </lineage>
</organism>
<feature type="compositionally biased region" description="Polar residues" evidence="1">
    <location>
        <begin position="29"/>
        <end position="48"/>
    </location>
</feature>
<evidence type="ECO:0000256" key="1">
    <source>
        <dbReference type="SAM" id="MobiDB-lite"/>
    </source>
</evidence>
<comment type="caution">
    <text evidence="2">The sequence shown here is derived from an EMBL/GenBank/DDBJ whole genome shotgun (WGS) entry which is preliminary data.</text>
</comment>
<accession>A0A9Q3DGT0</accession>
<dbReference type="EMBL" id="AVOT02017017">
    <property type="protein sequence ID" value="MBW0502800.1"/>
    <property type="molecule type" value="Genomic_DNA"/>
</dbReference>
<sequence>MSSSRQHQSSHLSHENVTQSPNPFEHYSQHSGNFTSLASASPTLSMLTRTHPPPDETPTLPPHLCPHHSLCLHTPSPTILRLV</sequence>
<evidence type="ECO:0000313" key="3">
    <source>
        <dbReference type="Proteomes" id="UP000765509"/>
    </source>
</evidence>
<keyword evidence="3" id="KW-1185">Reference proteome</keyword>
<proteinExistence type="predicted"/>
<gene>
    <name evidence="2" type="ORF">O181_042515</name>
</gene>
<dbReference type="AlphaFoldDB" id="A0A9Q3DGT0"/>
<feature type="region of interest" description="Disordered" evidence="1">
    <location>
        <begin position="1"/>
        <end position="63"/>
    </location>
</feature>
<name>A0A9Q3DGT0_9BASI</name>
<reference evidence="2" key="1">
    <citation type="submission" date="2021-03" db="EMBL/GenBank/DDBJ databases">
        <title>Draft genome sequence of rust myrtle Austropuccinia psidii MF-1, a brazilian biotype.</title>
        <authorList>
            <person name="Quecine M.C."/>
            <person name="Pachon D.M.R."/>
            <person name="Bonatelli M.L."/>
            <person name="Correr F.H."/>
            <person name="Franceschini L.M."/>
            <person name="Leite T.F."/>
            <person name="Margarido G.R.A."/>
            <person name="Almeida C.A."/>
            <person name="Ferrarezi J.A."/>
            <person name="Labate C.A."/>
        </authorList>
    </citation>
    <scope>NUCLEOTIDE SEQUENCE</scope>
    <source>
        <strain evidence="2">MF-1</strain>
    </source>
</reference>
<evidence type="ECO:0000313" key="2">
    <source>
        <dbReference type="EMBL" id="MBW0502800.1"/>
    </source>
</evidence>
<protein>
    <submittedName>
        <fullName evidence="2">Uncharacterized protein</fullName>
    </submittedName>
</protein>
<dbReference type="Proteomes" id="UP000765509">
    <property type="component" value="Unassembled WGS sequence"/>
</dbReference>
<feature type="compositionally biased region" description="Low complexity" evidence="1">
    <location>
        <begin position="1"/>
        <end position="11"/>
    </location>
</feature>